<dbReference type="PANTHER" id="PTHR11220">
    <property type="entry name" value="HEME-BINDING PROTEIN-RELATED"/>
    <property type="match status" value="1"/>
</dbReference>
<proteinExistence type="predicted"/>
<dbReference type="InterPro" id="IPR006917">
    <property type="entry name" value="SOUL_heme-bd"/>
</dbReference>
<keyword evidence="2" id="KW-1185">Reference proteome</keyword>
<reference evidence="2" key="1">
    <citation type="submission" date="2015-03" db="EMBL/GenBank/DDBJ databases">
        <authorList>
            <person name="Urmite Genomes"/>
        </authorList>
    </citation>
    <scope>NUCLEOTIDE SEQUENCE [LARGE SCALE GENOMIC DNA]</scope>
    <source>
        <strain evidence="2">CSUR P1344</strain>
    </source>
</reference>
<dbReference type="InterPro" id="IPR011256">
    <property type="entry name" value="Reg_factor_effector_dom_sf"/>
</dbReference>
<dbReference type="Gene3D" id="3.20.80.10">
    <property type="entry name" value="Regulatory factor, effector binding domain"/>
    <property type="match status" value="1"/>
</dbReference>
<dbReference type="EMBL" id="CTEC01000002">
    <property type="protein sequence ID" value="CQD16553.1"/>
    <property type="molecule type" value="Genomic_DNA"/>
</dbReference>
<dbReference type="SUPFAM" id="SSF55136">
    <property type="entry name" value="Probable bacterial effector-binding domain"/>
    <property type="match status" value="1"/>
</dbReference>
<organism evidence="1 2">
    <name type="scientific">Mycobacterium europaeum</name>
    <dbReference type="NCBI Taxonomy" id="761804"/>
    <lineage>
        <taxon>Bacteria</taxon>
        <taxon>Bacillati</taxon>
        <taxon>Actinomycetota</taxon>
        <taxon>Actinomycetes</taxon>
        <taxon>Mycobacteriales</taxon>
        <taxon>Mycobacteriaceae</taxon>
        <taxon>Mycobacterium</taxon>
        <taxon>Mycobacterium simiae complex</taxon>
    </lineage>
</organism>
<dbReference type="RefSeq" id="WP_090422068.1">
    <property type="nucleotide sequence ID" value="NZ_CTEC01000002.1"/>
</dbReference>
<name>A0A0U1DHC0_9MYCO</name>
<sequence>MINPIKLAEQVVESVLAVGGIRVGTEEPTYTHHPVTDAVEIRRYGPRIAAETTVDADQIRARDVGFRRLAGYIFGGNRGDQSISMTAPVSQQSIRRGKQIAMTAPVVQSAGTETGWTIRFFMPAKWTLETLPMPEDDQVRLVSVPPATVAVLRFSGDRGPKAVTARTNELLKILQERGIQPAGDPEAWFYDPPWTLPMRRRNEIAIPVDPASAPG</sequence>
<dbReference type="AlphaFoldDB" id="A0A0U1DHC0"/>
<gene>
    <name evidence="1" type="ORF">BN000_03511</name>
</gene>
<evidence type="ECO:0000313" key="2">
    <source>
        <dbReference type="Proteomes" id="UP000199601"/>
    </source>
</evidence>
<protein>
    <submittedName>
        <fullName evidence="1">SOUL heme-binding protein</fullName>
    </submittedName>
</protein>
<dbReference type="Pfam" id="PF04832">
    <property type="entry name" value="SOUL"/>
    <property type="match status" value="1"/>
</dbReference>
<dbReference type="PANTHER" id="PTHR11220:SF58">
    <property type="entry name" value="SOUL HEME-BINDING FAMILY PROTEIN"/>
    <property type="match status" value="1"/>
</dbReference>
<evidence type="ECO:0000313" key="1">
    <source>
        <dbReference type="EMBL" id="CQD16553.1"/>
    </source>
</evidence>
<dbReference type="Proteomes" id="UP000199601">
    <property type="component" value="Unassembled WGS sequence"/>
</dbReference>
<accession>A0A0U1DHC0</accession>